<dbReference type="OrthoDB" id="497541at2759"/>
<dbReference type="KEGG" id="mbe:MBM_02910"/>
<keyword evidence="2" id="KW-0472">Membrane</keyword>
<organism evidence="3 4">
    <name type="scientific">Marssonina brunnea f. sp. multigermtubi (strain MB_m1)</name>
    <name type="common">Marssonina leaf spot fungus</name>
    <dbReference type="NCBI Taxonomy" id="1072389"/>
    <lineage>
        <taxon>Eukaryota</taxon>
        <taxon>Fungi</taxon>
        <taxon>Dikarya</taxon>
        <taxon>Ascomycota</taxon>
        <taxon>Pezizomycotina</taxon>
        <taxon>Leotiomycetes</taxon>
        <taxon>Helotiales</taxon>
        <taxon>Drepanopezizaceae</taxon>
        <taxon>Drepanopeziza</taxon>
    </lineage>
</organism>
<sequence length="462" mass="50808">MDKRFEKCKAWVEDVILQTKSYESVQRASGNTKVLLYGAFLLAFTSWLLIRAVHYLIKPGCSSRPSTPDLEKPSPARKFKAPDRKLGEWPPQAFKRPTAAPYPGWNTDVKPELDNHYLKYHADKARRILERGPKASHTDPSAFDGACELLEELTAYLPERYPTLYRATPVGMDNLVTGESFNVVERPLIEDPMQMAARMTQDDLAIMFERADGQYYLLAGSILLAGFWKLEDKLGMPLSEIHYHGDVPGYREKLEKGMMNFFRRVQPDGPVQRVTSPFPLLSLPPSLSLSLSSLSDLGISQPSVSLPLSNPKQLLHPSRLLPSLVDVHRAGGRARGHRRLVLGREEPGDRAPLLPLGAADAAAAPAQRRRRLHHPHLLPPRHGDLRRAVRARPPGERRAELGRRRRALQGERDIWGCAAGVSGSQACGAGGGGPGGREGGGGGEVSVLGLYGEGGLSEVEMG</sequence>
<feature type="transmembrane region" description="Helical" evidence="2">
    <location>
        <begin position="34"/>
        <end position="57"/>
    </location>
</feature>
<feature type="compositionally biased region" description="Basic residues" evidence="1">
    <location>
        <begin position="367"/>
        <end position="376"/>
    </location>
</feature>
<gene>
    <name evidence="3" type="ORF">MBM_02910</name>
</gene>
<keyword evidence="2" id="KW-0812">Transmembrane</keyword>
<proteinExistence type="predicted"/>
<evidence type="ECO:0000313" key="4">
    <source>
        <dbReference type="Proteomes" id="UP000006753"/>
    </source>
</evidence>
<dbReference type="STRING" id="1072389.K1XD18"/>
<keyword evidence="2" id="KW-1133">Transmembrane helix</keyword>
<dbReference type="AlphaFoldDB" id="K1XD18"/>
<accession>K1XD18</accession>
<keyword evidence="4" id="KW-1185">Reference proteome</keyword>
<evidence type="ECO:0000256" key="2">
    <source>
        <dbReference type="SAM" id="Phobius"/>
    </source>
</evidence>
<protein>
    <submittedName>
        <fullName evidence="3">Mannosyl transferase</fullName>
    </submittedName>
</protein>
<dbReference type="Pfam" id="PF11927">
    <property type="entry name" value="HODM_asu-like"/>
    <property type="match status" value="1"/>
</dbReference>
<dbReference type="HOGENOM" id="CLU_591935_0_0_1"/>
<dbReference type="GO" id="GO:0016740">
    <property type="term" value="F:transferase activity"/>
    <property type="evidence" value="ECO:0007669"/>
    <property type="project" value="UniProtKB-KW"/>
</dbReference>
<keyword evidence="3" id="KW-0808">Transferase</keyword>
<name>K1XD18_MARBU</name>
<dbReference type="InParanoid" id="K1XD18"/>
<evidence type="ECO:0000256" key="1">
    <source>
        <dbReference type="SAM" id="MobiDB-lite"/>
    </source>
</evidence>
<dbReference type="Proteomes" id="UP000006753">
    <property type="component" value="Unassembled WGS sequence"/>
</dbReference>
<dbReference type="eggNOG" id="KOG2515">
    <property type="taxonomic scope" value="Eukaryota"/>
</dbReference>
<reference evidence="3 4" key="1">
    <citation type="journal article" date="2012" name="BMC Genomics">
        <title>Sequencing the genome of Marssonina brunnea reveals fungus-poplar co-evolution.</title>
        <authorList>
            <person name="Zhu S."/>
            <person name="Cao Y.-Z."/>
            <person name="Jiang C."/>
            <person name="Tan B.-Y."/>
            <person name="Wang Z."/>
            <person name="Feng S."/>
            <person name="Zhang L."/>
            <person name="Su X.-H."/>
            <person name="Brejova B."/>
            <person name="Vinar T."/>
            <person name="Xu M."/>
            <person name="Wang M.-X."/>
            <person name="Zhang S.-G."/>
            <person name="Huang M.-R."/>
            <person name="Wu R."/>
            <person name="Zhou Y."/>
        </authorList>
    </citation>
    <scope>NUCLEOTIDE SEQUENCE [LARGE SCALE GENOMIC DNA]</scope>
    <source>
        <strain evidence="3 4">MB_m1</strain>
    </source>
</reference>
<evidence type="ECO:0000313" key="3">
    <source>
        <dbReference type="EMBL" id="EKD18668.1"/>
    </source>
</evidence>
<dbReference type="EMBL" id="JH921432">
    <property type="protein sequence ID" value="EKD18668.1"/>
    <property type="molecule type" value="Genomic_DNA"/>
</dbReference>
<feature type="region of interest" description="Disordered" evidence="1">
    <location>
        <begin position="360"/>
        <end position="381"/>
    </location>
</feature>
<dbReference type="InterPro" id="IPR021848">
    <property type="entry name" value="HODM_asu-like"/>
</dbReference>